<organism evidence="1 2">
    <name type="scientific">Mediterraneibacter gnavus</name>
    <name type="common">Ruminococcus gnavus</name>
    <dbReference type="NCBI Taxonomy" id="33038"/>
    <lineage>
        <taxon>Bacteria</taxon>
        <taxon>Bacillati</taxon>
        <taxon>Bacillota</taxon>
        <taxon>Clostridia</taxon>
        <taxon>Lachnospirales</taxon>
        <taxon>Lachnospiraceae</taxon>
        <taxon>Mediterraneibacter</taxon>
    </lineage>
</organism>
<protein>
    <submittedName>
        <fullName evidence="1">Uncharacterized protein</fullName>
    </submittedName>
</protein>
<reference evidence="1" key="1">
    <citation type="submission" date="2022-11" db="EMBL/GenBank/DDBJ databases">
        <title>Temperate bacteriophages infecting mucin-degrading bacterium Ruminococcus gnavus from the human gut.</title>
        <authorList>
            <person name="Buttimer C."/>
        </authorList>
    </citation>
    <scope>NUCLEOTIDE SEQUENCE</scope>
    <source>
        <strain evidence="1">CCUG 49994</strain>
    </source>
</reference>
<dbReference type="AlphaFoldDB" id="A0A9Q4F076"/>
<sequence>MANMNFDFNKIQRSFFKTTLKDGRELVVKMPMKKTFEKITAAQEMDLEEMSVADAMDTLGAICAEVLSNNLNKEKITMKYMTDNYDTEEMGEFIKGFMNFVKGVKADPN</sequence>
<proteinExistence type="predicted"/>
<evidence type="ECO:0000313" key="1">
    <source>
        <dbReference type="EMBL" id="MCZ0667439.1"/>
    </source>
</evidence>
<dbReference type="RefSeq" id="WP_118142937.1">
    <property type="nucleotide sequence ID" value="NZ_JAPRAY010000009.1"/>
</dbReference>
<comment type="caution">
    <text evidence="1">The sequence shown here is derived from an EMBL/GenBank/DDBJ whole genome shotgun (WGS) entry which is preliminary data.</text>
</comment>
<evidence type="ECO:0000313" key="2">
    <source>
        <dbReference type="Proteomes" id="UP001079535"/>
    </source>
</evidence>
<name>A0A9Q4F076_MEDGN</name>
<gene>
    <name evidence="1" type="ORF">OZZ17_07765</name>
</gene>
<dbReference type="Proteomes" id="UP001079535">
    <property type="component" value="Unassembled WGS sequence"/>
</dbReference>
<accession>A0A9Q4F076</accession>
<dbReference type="EMBL" id="JAPRAY010000009">
    <property type="protein sequence ID" value="MCZ0667439.1"/>
    <property type="molecule type" value="Genomic_DNA"/>
</dbReference>